<evidence type="ECO:0000313" key="9">
    <source>
        <dbReference type="EMBL" id="KAK4416629.1"/>
    </source>
</evidence>
<keyword evidence="5" id="KW-0611">Plant defense</keyword>
<comment type="caution">
    <text evidence="9">The sequence shown here is derived from an EMBL/GenBank/DDBJ whole genome shotgun (WGS) entry which is preliminary data.</text>
</comment>
<dbReference type="AlphaFoldDB" id="A0AAE2CC15"/>
<reference evidence="9" key="2">
    <citation type="journal article" date="2024" name="Plant">
        <title>Genomic evolution and insights into agronomic trait innovations of Sesamum species.</title>
        <authorList>
            <person name="Miao H."/>
            <person name="Wang L."/>
            <person name="Qu L."/>
            <person name="Liu H."/>
            <person name="Sun Y."/>
            <person name="Le M."/>
            <person name="Wang Q."/>
            <person name="Wei S."/>
            <person name="Zheng Y."/>
            <person name="Lin W."/>
            <person name="Duan Y."/>
            <person name="Cao H."/>
            <person name="Xiong S."/>
            <person name="Wang X."/>
            <person name="Wei L."/>
            <person name="Li C."/>
            <person name="Ma Q."/>
            <person name="Ju M."/>
            <person name="Zhao R."/>
            <person name="Li G."/>
            <person name="Mu C."/>
            <person name="Tian Q."/>
            <person name="Mei H."/>
            <person name="Zhang T."/>
            <person name="Gao T."/>
            <person name="Zhang H."/>
        </authorList>
    </citation>
    <scope>NUCLEOTIDE SEQUENCE</scope>
    <source>
        <strain evidence="9">3651</strain>
    </source>
</reference>
<evidence type="ECO:0000256" key="3">
    <source>
        <dbReference type="ARBA" id="ARBA00022490"/>
    </source>
</evidence>
<dbReference type="Proteomes" id="UP001293254">
    <property type="component" value="Unassembled WGS sequence"/>
</dbReference>
<gene>
    <name evidence="9" type="ORF">Salat_2488400</name>
</gene>
<dbReference type="Gene3D" id="3.40.50.1820">
    <property type="entry name" value="alpha/beta hydrolase"/>
    <property type="match status" value="1"/>
</dbReference>
<evidence type="ECO:0000256" key="4">
    <source>
        <dbReference type="ARBA" id="ARBA00022801"/>
    </source>
</evidence>
<evidence type="ECO:0000259" key="8">
    <source>
        <dbReference type="Pfam" id="PF18117"/>
    </source>
</evidence>
<dbReference type="GO" id="GO:0005737">
    <property type="term" value="C:cytoplasm"/>
    <property type="evidence" value="ECO:0007669"/>
    <property type="project" value="UniProtKB-SubCell"/>
</dbReference>
<evidence type="ECO:0000313" key="10">
    <source>
        <dbReference type="Proteomes" id="UP001293254"/>
    </source>
</evidence>
<organism evidence="9 10">
    <name type="scientific">Sesamum alatum</name>
    <dbReference type="NCBI Taxonomy" id="300844"/>
    <lineage>
        <taxon>Eukaryota</taxon>
        <taxon>Viridiplantae</taxon>
        <taxon>Streptophyta</taxon>
        <taxon>Embryophyta</taxon>
        <taxon>Tracheophyta</taxon>
        <taxon>Spermatophyta</taxon>
        <taxon>Magnoliopsida</taxon>
        <taxon>eudicotyledons</taxon>
        <taxon>Gunneridae</taxon>
        <taxon>Pentapetalae</taxon>
        <taxon>asterids</taxon>
        <taxon>lamiids</taxon>
        <taxon>Lamiales</taxon>
        <taxon>Pedaliaceae</taxon>
        <taxon>Sesamum</taxon>
    </lineage>
</organism>
<evidence type="ECO:0000256" key="2">
    <source>
        <dbReference type="ARBA" id="ARBA00004496"/>
    </source>
</evidence>
<dbReference type="PANTHER" id="PTHR47413">
    <property type="entry name" value="LIPASE-LIKE PAD4"/>
    <property type="match status" value="1"/>
</dbReference>
<dbReference type="GO" id="GO:0005634">
    <property type="term" value="C:nucleus"/>
    <property type="evidence" value="ECO:0007669"/>
    <property type="project" value="UniProtKB-SubCell"/>
</dbReference>
<dbReference type="Pfam" id="PF01764">
    <property type="entry name" value="Lipase_3"/>
    <property type="match status" value="1"/>
</dbReference>
<keyword evidence="3" id="KW-0963">Cytoplasm</keyword>
<feature type="domain" description="Fungal lipase-type" evidence="7">
    <location>
        <begin position="120"/>
        <end position="228"/>
    </location>
</feature>
<dbReference type="GO" id="GO:0006952">
    <property type="term" value="P:defense response"/>
    <property type="evidence" value="ECO:0007669"/>
    <property type="project" value="UniProtKB-KW"/>
</dbReference>
<proteinExistence type="predicted"/>
<dbReference type="EMBL" id="JACGWO010000010">
    <property type="protein sequence ID" value="KAK4416629.1"/>
    <property type="molecule type" value="Genomic_DNA"/>
</dbReference>
<dbReference type="InterPro" id="IPR029058">
    <property type="entry name" value="AB_hydrolase_fold"/>
</dbReference>
<keyword evidence="10" id="KW-1185">Reference proteome</keyword>
<dbReference type="InterPro" id="IPR041266">
    <property type="entry name" value="EDS1_EP"/>
</dbReference>
<feature type="domain" description="EDS1 EP" evidence="8">
    <location>
        <begin position="423"/>
        <end position="633"/>
    </location>
</feature>
<dbReference type="SUPFAM" id="SSF53474">
    <property type="entry name" value="alpha/beta-Hydrolases"/>
    <property type="match status" value="1"/>
</dbReference>
<sequence length="671" mass="75672">MSLENPFHIYTTSKGTKRGKEASMEAETSQFESTEMLATYLASTPLLDESWRLCSRANASAQQSFAVHRAAEVAYVAFSGVQVVDCSEESCRGLVELESGGGGVFAGTFCGGGEGDQEPVMVHGGLLQLFLFFYHSQNFQNQILEVVNSSKSVVFTGHSLGGALASLSALWLLSITQNTSPAIDVLCITYGSPMLGNESFSQAILQERWGGNFCHVVAQHDIVPRLLFAPASPFVSHLRALFEFWQLSMTAPVFKQLASQLSYENNAELLDKVLACVEERSGSGRDGLGGRSFWPFGSYMFCTENGAICLDNPTAIVKLLHLMLAKASAESCVYDHLKYEDYVGKVCWQFMQRKSSAELPCFPESSNEVGIALALQSSGIASQVPVYGTARNCLAMARKLGCKRNLNNAKMAVSLAKISPLRAQIEWYKAFCDSSDDQLGYYDWFKRRTASKRGSKVNMNRIRLGQFWDELINMLETNQLTHDFHKQPKYVNASQFYKLLVEPLEIAEYYRTGMHKKKGHYIEHGREKRFKIFDKWWRDRKVGNEESNPRSRFASLTQDSCFWARVEEARDYIYHITGEMDSGRRSFLLDKIEKFDQYARGMIERKEVSVDVLAKNSSYNLFKEEWKELKSKMQLLPPHFLVSQDGRTQEIVMEADKNTFLSGFHDGKLVS</sequence>
<evidence type="ECO:0000256" key="5">
    <source>
        <dbReference type="ARBA" id="ARBA00022821"/>
    </source>
</evidence>
<dbReference type="PANTHER" id="PTHR47413:SF2">
    <property type="entry name" value="LIPASE-LIKE PAD4"/>
    <property type="match status" value="1"/>
</dbReference>
<evidence type="ECO:0000256" key="1">
    <source>
        <dbReference type="ARBA" id="ARBA00004123"/>
    </source>
</evidence>
<comment type="subcellular location">
    <subcellularLocation>
        <location evidence="2">Cytoplasm</location>
    </subcellularLocation>
    <subcellularLocation>
        <location evidence="1">Nucleus</location>
    </subcellularLocation>
</comment>
<evidence type="ECO:0000259" key="7">
    <source>
        <dbReference type="Pfam" id="PF01764"/>
    </source>
</evidence>
<name>A0AAE2CC15_9LAMI</name>
<dbReference type="InterPro" id="IPR002921">
    <property type="entry name" value="Fungal_lipase-type"/>
</dbReference>
<dbReference type="GO" id="GO:0006629">
    <property type="term" value="P:lipid metabolic process"/>
    <property type="evidence" value="ECO:0007669"/>
    <property type="project" value="InterPro"/>
</dbReference>
<protein>
    <submittedName>
        <fullName evidence="9">Lipase-like PAD4</fullName>
    </submittedName>
</protein>
<keyword evidence="6" id="KW-0539">Nucleus</keyword>
<reference evidence="9" key="1">
    <citation type="submission" date="2020-06" db="EMBL/GenBank/DDBJ databases">
        <authorList>
            <person name="Li T."/>
            <person name="Hu X."/>
            <person name="Zhang T."/>
            <person name="Song X."/>
            <person name="Zhang H."/>
            <person name="Dai N."/>
            <person name="Sheng W."/>
            <person name="Hou X."/>
            <person name="Wei L."/>
        </authorList>
    </citation>
    <scope>NUCLEOTIDE SEQUENCE</scope>
    <source>
        <strain evidence="9">3651</strain>
        <tissue evidence="9">Leaf</tissue>
    </source>
</reference>
<accession>A0AAE2CC15</accession>
<dbReference type="Pfam" id="PF18117">
    <property type="entry name" value="EDS1_EP"/>
    <property type="match status" value="1"/>
</dbReference>
<dbReference type="GO" id="GO:0016787">
    <property type="term" value="F:hydrolase activity"/>
    <property type="evidence" value="ECO:0007669"/>
    <property type="project" value="UniProtKB-KW"/>
</dbReference>
<evidence type="ECO:0000256" key="6">
    <source>
        <dbReference type="ARBA" id="ARBA00023242"/>
    </source>
</evidence>
<keyword evidence="4" id="KW-0378">Hydrolase</keyword>